<sequence length="84" mass="9023">MLAIPITPECELTPALEPVRILKEAISPPRREYAVDRREYVSATHGTEGESGENGLPSGNITGPSADIQVIALMRLCADGQLHV</sequence>
<organism evidence="1 2">
    <name type="scientific">Novipirellula artificiosorum</name>
    <dbReference type="NCBI Taxonomy" id="2528016"/>
    <lineage>
        <taxon>Bacteria</taxon>
        <taxon>Pseudomonadati</taxon>
        <taxon>Planctomycetota</taxon>
        <taxon>Planctomycetia</taxon>
        <taxon>Pirellulales</taxon>
        <taxon>Pirellulaceae</taxon>
        <taxon>Novipirellula</taxon>
    </lineage>
</organism>
<dbReference type="EMBL" id="SJPV01000002">
    <property type="protein sequence ID" value="TWU40550.1"/>
    <property type="molecule type" value="Genomic_DNA"/>
</dbReference>
<comment type="caution">
    <text evidence="1">The sequence shown here is derived from an EMBL/GenBank/DDBJ whole genome shotgun (WGS) entry which is preliminary data.</text>
</comment>
<evidence type="ECO:0000313" key="1">
    <source>
        <dbReference type="EMBL" id="TWU40550.1"/>
    </source>
</evidence>
<protein>
    <submittedName>
        <fullName evidence="1">Uncharacterized protein</fullName>
    </submittedName>
</protein>
<proteinExistence type="predicted"/>
<name>A0A5C6DV33_9BACT</name>
<keyword evidence="2" id="KW-1185">Reference proteome</keyword>
<dbReference type="AlphaFoldDB" id="A0A5C6DV33"/>
<evidence type="ECO:0000313" key="2">
    <source>
        <dbReference type="Proteomes" id="UP000319143"/>
    </source>
</evidence>
<reference evidence="1 2" key="1">
    <citation type="submission" date="2019-02" db="EMBL/GenBank/DDBJ databases">
        <title>Deep-cultivation of Planctomycetes and their phenomic and genomic characterization uncovers novel biology.</title>
        <authorList>
            <person name="Wiegand S."/>
            <person name="Jogler M."/>
            <person name="Boedeker C."/>
            <person name="Pinto D."/>
            <person name="Vollmers J."/>
            <person name="Rivas-Marin E."/>
            <person name="Kohn T."/>
            <person name="Peeters S.H."/>
            <person name="Heuer A."/>
            <person name="Rast P."/>
            <person name="Oberbeckmann S."/>
            <person name="Bunk B."/>
            <person name="Jeske O."/>
            <person name="Meyerdierks A."/>
            <person name="Storesund J.E."/>
            <person name="Kallscheuer N."/>
            <person name="Luecker S."/>
            <person name="Lage O.M."/>
            <person name="Pohl T."/>
            <person name="Merkel B.J."/>
            <person name="Hornburger P."/>
            <person name="Mueller R.-W."/>
            <person name="Bruemmer F."/>
            <person name="Labrenz M."/>
            <person name="Spormann A.M."/>
            <person name="Op Den Camp H."/>
            <person name="Overmann J."/>
            <person name="Amann R."/>
            <person name="Jetten M.S.M."/>
            <person name="Mascher T."/>
            <person name="Medema M.H."/>
            <person name="Devos D.P."/>
            <person name="Kaster A.-K."/>
            <person name="Ovreas L."/>
            <person name="Rohde M."/>
            <person name="Galperin M.Y."/>
            <person name="Jogler C."/>
        </authorList>
    </citation>
    <scope>NUCLEOTIDE SEQUENCE [LARGE SCALE GENOMIC DNA]</scope>
    <source>
        <strain evidence="1 2">Poly41</strain>
    </source>
</reference>
<dbReference type="Proteomes" id="UP000319143">
    <property type="component" value="Unassembled WGS sequence"/>
</dbReference>
<accession>A0A5C6DV33</accession>
<gene>
    <name evidence="1" type="ORF">Poly41_13830</name>
</gene>